<evidence type="ECO:0000256" key="12">
    <source>
        <dbReference type="RuleBase" id="RU004326"/>
    </source>
</evidence>
<organism evidence="16 17">
    <name type="scientific">Clostridium tagluense</name>
    <dbReference type="NCBI Taxonomy" id="360422"/>
    <lineage>
        <taxon>Bacteria</taxon>
        <taxon>Bacillati</taxon>
        <taxon>Bacillota</taxon>
        <taxon>Clostridia</taxon>
        <taxon>Eubacteriales</taxon>
        <taxon>Clostridiaceae</taxon>
        <taxon>Clostridium</taxon>
    </lineage>
</organism>
<dbReference type="InterPro" id="IPR005844">
    <property type="entry name" value="A-D-PHexomutase_a/b/a-I"/>
</dbReference>
<dbReference type="Gene3D" id="3.40.120.10">
    <property type="entry name" value="Alpha-D-Glucose-1,6-Bisphosphate, subunit A, domain 3"/>
    <property type="match status" value="3"/>
</dbReference>
<dbReference type="Gene3D" id="3.30.310.50">
    <property type="entry name" value="Alpha-D-phosphohexomutase, C-terminal domain"/>
    <property type="match status" value="1"/>
</dbReference>
<dbReference type="EMBL" id="BHYK01000014">
    <property type="protein sequence ID" value="GCD11003.1"/>
    <property type="molecule type" value="Genomic_DNA"/>
</dbReference>
<evidence type="ECO:0000313" key="17">
    <source>
        <dbReference type="Proteomes" id="UP000287872"/>
    </source>
</evidence>
<dbReference type="InterPro" id="IPR016055">
    <property type="entry name" value="A-D-PHexomutase_a/b/a-I/II/III"/>
</dbReference>
<dbReference type="PANTHER" id="PTHR45745">
    <property type="entry name" value="PHOSPHOMANNOMUTASE 45A"/>
    <property type="match status" value="1"/>
</dbReference>
<evidence type="ECO:0000256" key="6">
    <source>
        <dbReference type="ARBA" id="ARBA00022723"/>
    </source>
</evidence>
<evidence type="ECO:0000256" key="1">
    <source>
        <dbReference type="ARBA" id="ARBA00001946"/>
    </source>
</evidence>
<evidence type="ECO:0000256" key="11">
    <source>
        <dbReference type="ARBA" id="ARBA00041467"/>
    </source>
</evidence>
<dbReference type="Pfam" id="PF02880">
    <property type="entry name" value="PGM_PMM_III"/>
    <property type="match status" value="1"/>
</dbReference>
<evidence type="ECO:0000259" key="14">
    <source>
        <dbReference type="Pfam" id="PF02879"/>
    </source>
</evidence>
<feature type="domain" description="Alpha-D-phosphohexomutase alpha/beta/alpha" evidence="15">
    <location>
        <begin position="322"/>
        <end position="449"/>
    </location>
</feature>
<reference evidence="16 17" key="1">
    <citation type="submission" date="2018-11" db="EMBL/GenBank/DDBJ databases">
        <title>Genome sequencing and assembly of Clostridium tagluense strain A121.</title>
        <authorList>
            <person name="Murakami T."/>
            <person name="Segawa T."/>
            <person name="Shcherbakova V.A."/>
            <person name="Mori H."/>
            <person name="Yoshimura Y."/>
        </authorList>
    </citation>
    <scope>NUCLEOTIDE SEQUENCE [LARGE SCALE GENOMIC DNA]</scope>
    <source>
        <strain evidence="16 17">A121</strain>
    </source>
</reference>
<evidence type="ECO:0000256" key="2">
    <source>
        <dbReference type="ARBA" id="ARBA00005164"/>
    </source>
</evidence>
<dbReference type="PRINTS" id="PR00509">
    <property type="entry name" value="PGMPMM"/>
</dbReference>
<dbReference type="GO" id="GO:0006166">
    <property type="term" value="P:purine ribonucleoside salvage"/>
    <property type="evidence" value="ECO:0007669"/>
    <property type="project" value="TreeGrafter"/>
</dbReference>
<feature type="domain" description="Alpha-D-phosphohexomutase alpha/beta/alpha" evidence="13">
    <location>
        <begin position="43"/>
        <end position="181"/>
    </location>
</feature>
<proteinExistence type="inferred from homology"/>
<evidence type="ECO:0000256" key="10">
    <source>
        <dbReference type="ARBA" id="ARBA00041398"/>
    </source>
</evidence>
<keyword evidence="17" id="KW-1185">Reference proteome</keyword>
<dbReference type="GO" id="GO:0008973">
    <property type="term" value="F:phosphopentomutase activity"/>
    <property type="evidence" value="ECO:0007669"/>
    <property type="project" value="TreeGrafter"/>
</dbReference>
<comment type="caution">
    <text evidence="16">The sequence shown here is derived from an EMBL/GenBank/DDBJ whole genome shotgun (WGS) entry which is preliminary data.</text>
</comment>
<evidence type="ECO:0000313" key="16">
    <source>
        <dbReference type="EMBL" id="GCD11003.1"/>
    </source>
</evidence>
<evidence type="ECO:0000256" key="5">
    <source>
        <dbReference type="ARBA" id="ARBA00022553"/>
    </source>
</evidence>
<dbReference type="GO" id="GO:0000287">
    <property type="term" value="F:magnesium ion binding"/>
    <property type="evidence" value="ECO:0007669"/>
    <property type="project" value="InterPro"/>
</dbReference>
<gene>
    <name evidence="16" type="ORF">Ctaglu_26260</name>
</gene>
<keyword evidence="6 12" id="KW-0479">Metal-binding</keyword>
<dbReference type="PROSITE" id="PS00710">
    <property type="entry name" value="PGM_PMM"/>
    <property type="match status" value="1"/>
</dbReference>
<dbReference type="InterPro" id="IPR036900">
    <property type="entry name" value="A-D-PHexomutase_C_sf"/>
</dbReference>
<name>A0A401UN85_9CLOT</name>
<evidence type="ECO:0000256" key="3">
    <source>
        <dbReference type="ARBA" id="ARBA00005189"/>
    </source>
</evidence>
<dbReference type="CDD" id="cd05799">
    <property type="entry name" value="PGM2"/>
    <property type="match status" value="1"/>
</dbReference>
<evidence type="ECO:0000259" key="13">
    <source>
        <dbReference type="Pfam" id="PF02878"/>
    </source>
</evidence>
<comment type="cofactor">
    <cofactor evidence="1">
        <name>Mg(2+)</name>
        <dbReference type="ChEBI" id="CHEBI:18420"/>
    </cofactor>
</comment>
<accession>A0A401UN85</accession>
<comment type="similarity">
    <text evidence="4 12">Belongs to the phosphohexose mutase family.</text>
</comment>
<keyword evidence="7 12" id="KW-0460">Magnesium</keyword>
<dbReference type="SUPFAM" id="SSF53738">
    <property type="entry name" value="Phosphoglucomutase, first 3 domains"/>
    <property type="match status" value="3"/>
</dbReference>
<dbReference type="Proteomes" id="UP000287872">
    <property type="component" value="Unassembled WGS sequence"/>
</dbReference>
<dbReference type="Pfam" id="PF02878">
    <property type="entry name" value="PGM_PMM_I"/>
    <property type="match status" value="1"/>
</dbReference>
<keyword evidence="8" id="KW-0413">Isomerase</keyword>
<dbReference type="SUPFAM" id="SSF55957">
    <property type="entry name" value="Phosphoglucomutase, C-terminal domain"/>
    <property type="match status" value="1"/>
</dbReference>
<dbReference type="InterPro" id="IPR005841">
    <property type="entry name" value="Alpha-D-phosphohexomutase_SF"/>
</dbReference>
<sequence length="574" mass="64964">MTYMKKYEEWLNNEYFDEKTREELRSIAEDPKEIQDRFYMDLEFGTAGLRGKLGAGLNRMNIYIISRATQGLADYIKGYGKEYMDRGVAIAYDCRHFSEEFAATAAQVLAANGIKAYLFEQLRPTPELSYAVRRLHTASGIVVTASHNPREYNGYKVYWEDGAQILSSIATDITKKIQSISDFSAIKLMDMSEAKEKGLIVMLGKAMDDEYFEKVKGLAIREDIDKDIKIVYTPLNGTGNVPVRRVLKERGFTNIIVVPEQENPDPDFTTVGYPNPEDVKAFKYAQALGKKEEAELLIATDPDCDRLAIMVRDKDGEYVAFNGNQTGAILIKYVVEGMKEKGTLPKNAAIVKSIVTGDLGKAIAKKYGVETFEVLTGFKNICGKIPDFKRDNSNEFIFGYEESIGYVAGTFVRDKDGVISSMLLCEAAAYYKSQGKTLIDILNEIYEEFGYYRENLISIVLEGIEGQKRISRMMEEYRKENPKTLGTAKLVKYIDYEIEKSYDITLGTEQSSGIPVSNVLKFYFEDESWYAVRPSGTEPKIKIYMYSKGKTLEIAEKKLVEMKEIIIGKLQSTK</sequence>
<dbReference type="PANTHER" id="PTHR45745:SF1">
    <property type="entry name" value="PHOSPHOGLUCOMUTASE 2B-RELATED"/>
    <property type="match status" value="1"/>
</dbReference>
<dbReference type="GO" id="GO:0005975">
    <property type="term" value="P:carbohydrate metabolic process"/>
    <property type="evidence" value="ECO:0007669"/>
    <property type="project" value="InterPro"/>
</dbReference>
<dbReference type="InterPro" id="IPR016066">
    <property type="entry name" value="A-D-PHexomutase_CS"/>
</dbReference>
<dbReference type="InterPro" id="IPR005846">
    <property type="entry name" value="A-D-PHexomutase_a/b/a-III"/>
</dbReference>
<evidence type="ECO:0000256" key="8">
    <source>
        <dbReference type="ARBA" id="ARBA00023235"/>
    </source>
</evidence>
<comment type="pathway">
    <text evidence="3">Lipid metabolism.</text>
</comment>
<evidence type="ECO:0000256" key="4">
    <source>
        <dbReference type="ARBA" id="ARBA00010231"/>
    </source>
</evidence>
<dbReference type="Pfam" id="PF02879">
    <property type="entry name" value="PGM_PMM_II"/>
    <property type="match status" value="1"/>
</dbReference>
<dbReference type="RefSeq" id="WP_125002420.1">
    <property type="nucleotide sequence ID" value="NZ_BHYK01000014.1"/>
</dbReference>
<comment type="pathway">
    <text evidence="2">Glycolipid metabolism; diglucosyl-diacylglycerol biosynthesis.</text>
</comment>
<dbReference type="AlphaFoldDB" id="A0A401UN85"/>
<keyword evidence="5" id="KW-0597">Phosphoprotein</keyword>
<dbReference type="InterPro" id="IPR005845">
    <property type="entry name" value="A-D-PHexomutase_a/b/a-II"/>
</dbReference>
<feature type="domain" description="Alpha-D-phosphohexomutase alpha/beta/alpha" evidence="14">
    <location>
        <begin position="209"/>
        <end position="316"/>
    </location>
</feature>
<evidence type="ECO:0000256" key="7">
    <source>
        <dbReference type="ARBA" id="ARBA00022842"/>
    </source>
</evidence>
<protein>
    <recommendedName>
        <fullName evidence="9">Phosphoglucomutase</fullName>
    </recommendedName>
    <alternativeName>
        <fullName evidence="11">Alpha-phosphoglucomutase</fullName>
    </alternativeName>
    <alternativeName>
        <fullName evidence="10">Glucose phosphomutase</fullName>
    </alternativeName>
</protein>
<evidence type="ECO:0000259" key="15">
    <source>
        <dbReference type="Pfam" id="PF02880"/>
    </source>
</evidence>
<evidence type="ECO:0000256" key="9">
    <source>
        <dbReference type="ARBA" id="ARBA00039995"/>
    </source>
</evidence>
<dbReference type="OrthoDB" id="9806956at2"/>